<evidence type="ECO:0000256" key="3">
    <source>
        <dbReference type="SAM" id="SignalP"/>
    </source>
</evidence>
<evidence type="ECO:0000313" key="4">
    <source>
        <dbReference type="EMBL" id="ATA81526.1"/>
    </source>
</evidence>
<keyword evidence="3" id="KW-0732">Signal</keyword>
<dbReference type="KEGG" id="clk:CGC53_03770"/>
<protein>
    <recommendedName>
        <fullName evidence="6">TPM domain-containing protein</fullName>
    </recommendedName>
</protein>
<keyword evidence="2" id="KW-0812">Transmembrane</keyword>
<feature type="signal peptide" evidence="3">
    <location>
        <begin position="1"/>
        <end position="20"/>
    </location>
</feature>
<dbReference type="RefSeq" id="WP_095913430.1">
    <property type="nucleotide sequence ID" value="NZ_CAUUPF010000022.1"/>
</dbReference>
<accession>A0A250FC13</accession>
<keyword evidence="2" id="KW-0472">Membrane</keyword>
<feature type="compositionally biased region" description="Basic and acidic residues" evidence="1">
    <location>
        <begin position="200"/>
        <end position="212"/>
    </location>
</feature>
<evidence type="ECO:0000256" key="1">
    <source>
        <dbReference type="SAM" id="MobiDB-lite"/>
    </source>
</evidence>
<dbReference type="Proteomes" id="UP000217276">
    <property type="component" value="Chromosome"/>
</dbReference>
<keyword evidence="5" id="KW-1185">Reference proteome</keyword>
<evidence type="ECO:0008006" key="6">
    <source>
        <dbReference type="Google" id="ProtNLM"/>
    </source>
</evidence>
<feature type="compositionally biased region" description="Low complexity" evidence="1">
    <location>
        <begin position="213"/>
        <end position="232"/>
    </location>
</feature>
<proteinExistence type="predicted"/>
<name>A0A250FC13_9FLAO</name>
<gene>
    <name evidence="4" type="ORF">CGC53_03770</name>
</gene>
<reference evidence="5" key="1">
    <citation type="submission" date="2017-06" db="EMBL/GenBank/DDBJ databases">
        <title>Capnocytophaga spp. assemblies.</title>
        <authorList>
            <person name="Gulvik C.A."/>
        </authorList>
    </citation>
    <scope>NUCLEOTIDE SEQUENCE [LARGE SCALE GENOMIC DNA]</scope>
    <source>
        <strain evidence="5">H6253</strain>
    </source>
</reference>
<evidence type="ECO:0000256" key="2">
    <source>
        <dbReference type="SAM" id="Phobius"/>
    </source>
</evidence>
<sequence length="241" mass="27544">MKRFVLALLFWVLLPFGVIGQNAPIAEVTQVPEKYYAIEQEPKVQLEKEKGKSDLANDYIREQEKENSFITKVMLLLFSIISFITYLLGYRPLKKIVNDPNLSVYQKYVQLKESNSMWGCVGCLFSILFPPFPLGIIYFLMVRRLRKQQLSAMVCEKCGEKNSQQVSRQNEGSVINYFFICRKCGHIHQESIKKAVRSSSPKDSKLSRKDDSYGSSSSSYNRSSSSYNKSYRSGGGASTKF</sequence>
<keyword evidence="2" id="KW-1133">Transmembrane helix</keyword>
<feature type="region of interest" description="Disordered" evidence="1">
    <location>
        <begin position="195"/>
        <end position="241"/>
    </location>
</feature>
<dbReference type="EMBL" id="CP022384">
    <property type="protein sequence ID" value="ATA81526.1"/>
    <property type="molecule type" value="Genomic_DNA"/>
</dbReference>
<feature type="transmembrane region" description="Helical" evidence="2">
    <location>
        <begin position="69"/>
        <end position="88"/>
    </location>
</feature>
<organism evidence="4 5">
    <name type="scientific">Capnocytophaga leadbetteri</name>
    <dbReference type="NCBI Taxonomy" id="327575"/>
    <lineage>
        <taxon>Bacteria</taxon>
        <taxon>Pseudomonadati</taxon>
        <taxon>Bacteroidota</taxon>
        <taxon>Flavobacteriia</taxon>
        <taxon>Flavobacteriales</taxon>
        <taxon>Flavobacteriaceae</taxon>
        <taxon>Capnocytophaga</taxon>
    </lineage>
</organism>
<feature type="chain" id="PRO_5012354634" description="TPM domain-containing protein" evidence="3">
    <location>
        <begin position="21"/>
        <end position="241"/>
    </location>
</feature>
<evidence type="ECO:0000313" key="5">
    <source>
        <dbReference type="Proteomes" id="UP000217276"/>
    </source>
</evidence>
<feature type="transmembrane region" description="Helical" evidence="2">
    <location>
        <begin position="117"/>
        <end position="141"/>
    </location>
</feature>
<dbReference type="AlphaFoldDB" id="A0A250FC13"/>